<comment type="similarity">
    <text evidence="10 11">Belongs to the TonB-dependent receptor family.</text>
</comment>
<keyword evidence="6 11" id="KW-0798">TonB box</keyword>
<name>A0A150XE23_ROSEK</name>
<evidence type="ECO:0000256" key="11">
    <source>
        <dbReference type="RuleBase" id="RU003357"/>
    </source>
</evidence>
<dbReference type="Proteomes" id="UP000075583">
    <property type="component" value="Unassembled WGS sequence"/>
</dbReference>
<dbReference type="AlphaFoldDB" id="A0A150XE23"/>
<comment type="subcellular location">
    <subcellularLocation>
        <location evidence="1 10">Cell outer membrane</location>
        <topology evidence="1 10">Multi-pass membrane protein</topology>
    </subcellularLocation>
</comment>
<dbReference type="Pfam" id="PF07715">
    <property type="entry name" value="Plug"/>
    <property type="match status" value="1"/>
</dbReference>
<dbReference type="SUPFAM" id="SSF49464">
    <property type="entry name" value="Carboxypeptidase regulatory domain-like"/>
    <property type="match status" value="1"/>
</dbReference>
<organism evidence="15 16">
    <name type="scientific">Roseivirga ehrenbergii (strain DSM 102268 / JCM 13514 / KCTC 12282 / NCIMB 14502 / KMM 6017)</name>
    <dbReference type="NCBI Taxonomy" id="279360"/>
    <lineage>
        <taxon>Bacteria</taxon>
        <taxon>Pseudomonadati</taxon>
        <taxon>Bacteroidota</taxon>
        <taxon>Cytophagia</taxon>
        <taxon>Cytophagales</taxon>
        <taxon>Roseivirgaceae</taxon>
        <taxon>Roseivirga</taxon>
    </lineage>
</organism>
<proteinExistence type="inferred from homology"/>
<accession>A0A150XE23</accession>
<dbReference type="InterPro" id="IPR023996">
    <property type="entry name" value="TonB-dep_OMP_SusC/RagA"/>
</dbReference>
<feature type="domain" description="TonB-dependent receptor plug" evidence="14">
    <location>
        <begin position="120"/>
        <end position="227"/>
    </location>
</feature>
<feature type="chain" id="PRO_5007574589" description="SusC/RagA family TonB-linked outer membrane protein" evidence="12">
    <location>
        <begin position="24"/>
        <end position="1033"/>
    </location>
</feature>
<evidence type="ECO:0008006" key="17">
    <source>
        <dbReference type="Google" id="ProtNLM"/>
    </source>
</evidence>
<evidence type="ECO:0000256" key="10">
    <source>
        <dbReference type="PROSITE-ProRule" id="PRU01360"/>
    </source>
</evidence>
<evidence type="ECO:0000256" key="4">
    <source>
        <dbReference type="ARBA" id="ARBA00022692"/>
    </source>
</evidence>
<dbReference type="Pfam" id="PF13715">
    <property type="entry name" value="CarbopepD_reg_2"/>
    <property type="match status" value="1"/>
</dbReference>
<reference evidence="15" key="1">
    <citation type="submission" date="2016-01" db="EMBL/GenBank/DDBJ databases">
        <title>Genome sequencing of Roseivirga ehrenbergii KMM 6017.</title>
        <authorList>
            <person name="Selvaratnam C."/>
            <person name="Thevarajoo S."/>
            <person name="Goh K.M."/>
            <person name="Ee R."/>
            <person name="Chan K.-G."/>
            <person name="Chong C.S."/>
        </authorList>
    </citation>
    <scope>NUCLEOTIDE SEQUENCE [LARGE SCALE GENOMIC DNA]</scope>
    <source>
        <strain evidence="15">KMM 6017</strain>
    </source>
</reference>
<feature type="signal peptide" evidence="12">
    <location>
        <begin position="1"/>
        <end position="23"/>
    </location>
</feature>
<evidence type="ECO:0000313" key="15">
    <source>
        <dbReference type="EMBL" id="KYG76958.1"/>
    </source>
</evidence>
<dbReference type="SUPFAM" id="SSF56935">
    <property type="entry name" value="Porins"/>
    <property type="match status" value="1"/>
</dbReference>
<keyword evidence="3 10" id="KW-1134">Transmembrane beta strand</keyword>
<keyword evidence="7 10" id="KW-0472">Membrane</keyword>
<evidence type="ECO:0000256" key="5">
    <source>
        <dbReference type="ARBA" id="ARBA00022729"/>
    </source>
</evidence>
<dbReference type="Gene3D" id="2.60.40.1120">
    <property type="entry name" value="Carboxypeptidase-like, regulatory domain"/>
    <property type="match status" value="1"/>
</dbReference>
<dbReference type="GO" id="GO:0044718">
    <property type="term" value="P:siderophore transmembrane transport"/>
    <property type="evidence" value="ECO:0007669"/>
    <property type="project" value="TreeGrafter"/>
</dbReference>
<feature type="non-terminal residue" evidence="15">
    <location>
        <position position="1"/>
    </location>
</feature>
<gene>
    <name evidence="15" type="ORF">MB14_18455</name>
</gene>
<keyword evidence="9 10" id="KW-0998">Cell outer membrane</keyword>
<dbReference type="PANTHER" id="PTHR30069:SF29">
    <property type="entry name" value="HEMOGLOBIN AND HEMOGLOBIN-HAPTOGLOBIN-BINDING PROTEIN 1-RELATED"/>
    <property type="match status" value="1"/>
</dbReference>
<keyword evidence="5 12" id="KW-0732">Signal</keyword>
<keyword evidence="16" id="KW-1185">Reference proteome</keyword>
<feature type="domain" description="TonB-dependent receptor-like beta-barrel" evidence="13">
    <location>
        <begin position="409"/>
        <end position="877"/>
    </location>
</feature>
<keyword evidence="4 10" id="KW-0812">Transmembrane</keyword>
<dbReference type="PANTHER" id="PTHR30069">
    <property type="entry name" value="TONB-DEPENDENT OUTER MEMBRANE RECEPTOR"/>
    <property type="match status" value="1"/>
</dbReference>
<dbReference type="STRING" id="279360.MB14_18455"/>
<dbReference type="EMBL" id="LQZQ01000014">
    <property type="protein sequence ID" value="KYG76958.1"/>
    <property type="molecule type" value="Genomic_DNA"/>
</dbReference>
<evidence type="ECO:0000256" key="7">
    <source>
        <dbReference type="ARBA" id="ARBA00023136"/>
    </source>
</evidence>
<dbReference type="InterPro" id="IPR039426">
    <property type="entry name" value="TonB-dep_rcpt-like"/>
</dbReference>
<keyword evidence="8" id="KW-0675">Receptor</keyword>
<dbReference type="InterPro" id="IPR000531">
    <property type="entry name" value="Beta-barrel_TonB"/>
</dbReference>
<dbReference type="GO" id="GO:0009279">
    <property type="term" value="C:cell outer membrane"/>
    <property type="evidence" value="ECO:0007669"/>
    <property type="project" value="UniProtKB-SubCell"/>
</dbReference>
<evidence type="ECO:0000256" key="12">
    <source>
        <dbReference type="SAM" id="SignalP"/>
    </source>
</evidence>
<evidence type="ECO:0000256" key="1">
    <source>
        <dbReference type="ARBA" id="ARBA00004571"/>
    </source>
</evidence>
<evidence type="ECO:0000313" key="16">
    <source>
        <dbReference type="Proteomes" id="UP000075583"/>
    </source>
</evidence>
<dbReference type="Gene3D" id="2.40.170.20">
    <property type="entry name" value="TonB-dependent receptor, beta-barrel domain"/>
    <property type="match status" value="1"/>
</dbReference>
<dbReference type="Pfam" id="PF00593">
    <property type="entry name" value="TonB_dep_Rec_b-barrel"/>
    <property type="match status" value="1"/>
</dbReference>
<evidence type="ECO:0000256" key="2">
    <source>
        <dbReference type="ARBA" id="ARBA00022448"/>
    </source>
</evidence>
<dbReference type="InterPro" id="IPR037066">
    <property type="entry name" value="Plug_dom_sf"/>
</dbReference>
<dbReference type="Gene3D" id="2.170.130.10">
    <property type="entry name" value="TonB-dependent receptor, plug domain"/>
    <property type="match status" value="1"/>
</dbReference>
<evidence type="ECO:0000256" key="6">
    <source>
        <dbReference type="ARBA" id="ARBA00023077"/>
    </source>
</evidence>
<comment type="caution">
    <text evidence="15">The sequence shown here is derived from an EMBL/GenBank/DDBJ whole genome shotgun (WGS) entry which is preliminary data.</text>
</comment>
<dbReference type="PROSITE" id="PS52016">
    <property type="entry name" value="TONB_DEPENDENT_REC_3"/>
    <property type="match status" value="1"/>
</dbReference>
<sequence>NMKRPLQLFRFLVLMLLTTALNGQERTISGRVVGAADQIPIPNVSVVIKGTTTGVATGPDGKYELSIPESGTTIVFRFIGYVTQEVVIGSQTVVDIQLSEEATKLGDVIVTAQGIAREKRALGFALSEVKSESIEQRPESNVQNILRGKIPGVQITSTGGMLGSRSDVVIRGVSSINGDNQPLYIVDGVFYEGNRIDDLDPNNIEDVQVLKGLAASSLYGQEGRNGVIIFTTKTASANQVEDLSITVSQQFYVNQITGLPDFQNTYGQGSDNVPNVGFVGNWGGRFDDNFMVPHHLDQPRFAEAFPEFQGQEVLYQAYPNQIKDFFNNGSGGNTSLLGNARIGKTSMGFSVGYNSERGYIESNTSDRLNLSLSANTQLADKLNLQSTFTFTNNVLREPPGDIFNRTLFLPRNLDLNGLPFESPIDGSSVWYRTDRDNPSWQQKNHMIGSDANRTFMKIGLTYDVTDFLKFGYRVGYDNYITESFQRENYGGVRYNAGLGFFNQSSFTRSNFDHNFLLNTTGLEINEDLTITSQAGFNMRSINTRSFGINSTEQVVFGFFRHSNFLSYAPAGNSKQRTNVLGLYAQTELSFRDYAFLTLSGRNDWGSQVEKENNSLFYPSASASFIMSDALPDMMPTFVDFLKFRLGYGSSAGFPGSYRTRAVLGSDPIRFVSDTDGNITANFVSSVQPNPNLKPERQKEIEFGIETTLFNGLLDIDMSYYNRISEDQIFSSNLPPSTGFTSTSINAGRIDTEGLELGVTVFPVRTGNLTYSITNNFTAYETTVKELPEELVEYSGNNTAIVGQPLGVFRSTYIVRDDEGNALINPANGNFIISSDVGLDQKITGDPNPDFRYSMIHGVTYKGFNLTVQLEYTHGGDMASSYVSSIYERGVTTDTEDREGSFYLPGVYGDVTTGEPLRDESGNKIPNRYQLTMNDIFFTNAFTSYENSMFDASVFRIREINLNYALPNSWVNRIGLNSATITGNVQNVFWYAPHFPKGIKLDPEANTSGENGFGELGISDPAMRKFSVGLRVTF</sequence>
<dbReference type="RefSeq" id="WP_062591245.1">
    <property type="nucleotide sequence ID" value="NZ_LQZQ01000014.1"/>
</dbReference>
<dbReference type="InterPro" id="IPR008969">
    <property type="entry name" value="CarboxyPept-like_regulatory"/>
</dbReference>
<protein>
    <recommendedName>
        <fullName evidence="17">SusC/RagA family TonB-linked outer membrane protein</fullName>
    </recommendedName>
</protein>
<keyword evidence="2 10" id="KW-0813">Transport</keyword>
<dbReference type="GO" id="GO:0015344">
    <property type="term" value="F:siderophore uptake transmembrane transporter activity"/>
    <property type="evidence" value="ECO:0007669"/>
    <property type="project" value="TreeGrafter"/>
</dbReference>
<evidence type="ECO:0000259" key="13">
    <source>
        <dbReference type="Pfam" id="PF00593"/>
    </source>
</evidence>
<evidence type="ECO:0000259" key="14">
    <source>
        <dbReference type="Pfam" id="PF07715"/>
    </source>
</evidence>
<dbReference type="InterPro" id="IPR012910">
    <property type="entry name" value="Plug_dom"/>
</dbReference>
<dbReference type="NCBIfam" id="TIGR04056">
    <property type="entry name" value="OMP_RagA_SusC"/>
    <property type="match status" value="1"/>
</dbReference>
<evidence type="ECO:0000256" key="9">
    <source>
        <dbReference type="ARBA" id="ARBA00023237"/>
    </source>
</evidence>
<dbReference type="InterPro" id="IPR036942">
    <property type="entry name" value="Beta-barrel_TonB_sf"/>
</dbReference>
<evidence type="ECO:0000256" key="3">
    <source>
        <dbReference type="ARBA" id="ARBA00022452"/>
    </source>
</evidence>
<evidence type="ECO:0000256" key="8">
    <source>
        <dbReference type="ARBA" id="ARBA00023170"/>
    </source>
</evidence>